<comment type="caution">
    <text evidence="2">The sequence shown here is derived from an EMBL/GenBank/DDBJ whole genome shotgun (WGS) entry which is preliminary data.</text>
</comment>
<keyword evidence="1" id="KW-0175">Coiled coil</keyword>
<accession>A0ABW4JYM6</accession>
<evidence type="ECO:0000256" key="1">
    <source>
        <dbReference type="SAM" id="Coils"/>
    </source>
</evidence>
<evidence type="ECO:0000313" key="2">
    <source>
        <dbReference type="EMBL" id="MFD1697284.1"/>
    </source>
</evidence>
<dbReference type="EMBL" id="JBHUFA010000015">
    <property type="protein sequence ID" value="MFD1697284.1"/>
    <property type="molecule type" value="Genomic_DNA"/>
</dbReference>
<dbReference type="Proteomes" id="UP001597327">
    <property type="component" value="Unassembled WGS sequence"/>
</dbReference>
<organism evidence="2 3">
    <name type="scientific">Roseibium aestuarii</name>
    <dbReference type="NCBI Taxonomy" id="2600299"/>
    <lineage>
        <taxon>Bacteria</taxon>
        <taxon>Pseudomonadati</taxon>
        <taxon>Pseudomonadota</taxon>
        <taxon>Alphaproteobacteria</taxon>
        <taxon>Hyphomicrobiales</taxon>
        <taxon>Stappiaceae</taxon>
        <taxon>Roseibium</taxon>
    </lineage>
</organism>
<dbReference type="RefSeq" id="WP_149893532.1">
    <property type="nucleotide sequence ID" value="NZ_JBHUFA010000015.1"/>
</dbReference>
<feature type="coiled-coil region" evidence="1">
    <location>
        <begin position="37"/>
        <end position="64"/>
    </location>
</feature>
<evidence type="ECO:0000313" key="3">
    <source>
        <dbReference type="Proteomes" id="UP001597327"/>
    </source>
</evidence>
<name>A0ABW4JYM6_9HYPH</name>
<sequence>MSDENRLPQHMATLRRLTSEMHRLEASADEPTKKLRMLLLKRDFEDLLKEMRAAQEEVAVTIARSSASARVASAYVTQAAFLARNQRS</sequence>
<keyword evidence="3" id="KW-1185">Reference proteome</keyword>
<protein>
    <submittedName>
        <fullName evidence="2">Uncharacterized protein</fullName>
    </submittedName>
</protein>
<gene>
    <name evidence="2" type="ORF">ACFSC7_17340</name>
</gene>
<proteinExistence type="predicted"/>
<reference evidence="3" key="1">
    <citation type="journal article" date="2019" name="Int. J. Syst. Evol. Microbiol.">
        <title>The Global Catalogue of Microorganisms (GCM) 10K type strain sequencing project: providing services to taxonomists for standard genome sequencing and annotation.</title>
        <authorList>
            <consortium name="The Broad Institute Genomics Platform"/>
            <consortium name="The Broad Institute Genome Sequencing Center for Infectious Disease"/>
            <person name="Wu L."/>
            <person name="Ma J."/>
        </authorList>
    </citation>
    <scope>NUCLEOTIDE SEQUENCE [LARGE SCALE GENOMIC DNA]</scope>
    <source>
        <strain evidence="3">JCM 3369</strain>
    </source>
</reference>